<gene>
    <name evidence="5" type="ORF">DBV05_g11074</name>
</gene>
<proteinExistence type="inferred from homology"/>
<dbReference type="AlphaFoldDB" id="A0A5N5CY16"/>
<evidence type="ECO:0000256" key="3">
    <source>
        <dbReference type="SAM" id="MobiDB-lite"/>
    </source>
</evidence>
<dbReference type="Pfam" id="PF01370">
    <property type="entry name" value="Epimerase"/>
    <property type="match status" value="1"/>
</dbReference>
<sequence length="348" mass="37693">MPNPSYVLVTGATGFIGSHVVDTLLRRGYKVRGSARSKAKADEMLAARPQWKDRLDFVLVADFEGKTDLTDAVKGVDGIIHVASPFNYNTTNNERELVLPAINGVRAILAAASATPTVSRLVLTSSFAAVVDIARTAGPEFTYTAADWNPLTYAESIDPSTTAVVAYRGSKKFAELEAWEYVKEKKPHFDLVTLCPPMVFGPVAHPGVASPAALNESNAQLWSVLDKTQPLPVARVPLWIDVRDLAHAHVEALLRDEAGGKRYTPASPEHFSYGLAARVVRERFPGREREPPGKEPAEDETLPAPSYGLDGETTARELGVEYRRFEETVVDLVGQMVALEGAAAGKVA</sequence>
<dbReference type="EMBL" id="VCHE01000144">
    <property type="protein sequence ID" value="KAB2570265.1"/>
    <property type="molecule type" value="Genomic_DNA"/>
</dbReference>
<dbReference type="PANTHER" id="PTHR10366:SF579">
    <property type="entry name" value="3-BETA HYDROXYSTEROID DEHYDROGENASE_ISOMERASE FAMILY PROTEIN (AFU_ORTHOLOGUE AFUA_3G02250)"/>
    <property type="match status" value="1"/>
</dbReference>
<feature type="domain" description="NAD-dependent epimerase/dehydratase" evidence="4">
    <location>
        <begin position="7"/>
        <end position="260"/>
    </location>
</feature>
<dbReference type="InterPro" id="IPR001509">
    <property type="entry name" value="Epimerase_deHydtase"/>
</dbReference>
<protein>
    <submittedName>
        <fullName evidence="5">Uncharacterized oxidoreductase</fullName>
    </submittedName>
</protein>
<dbReference type="CDD" id="cd05227">
    <property type="entry name" value="AR_SDR_e"/>
    <property type="match status" value="1"/>
</dbReference>
<accession>A0A5N5CY16</accession>
<dbReference type="PANTHER" id="PTHR10366">
    <property type="entry name" value="NAD DEPENDENT EPIMERASE/DEHYDRATASE"/>
    <property type="match status" value="1"/>
</dbReference>
<keyword evidence="6" id="KW-1185">Reference proteome</keyword>
<reference evidence="5 6" key="1">
    <citation type="journal article" date="2019" name="Sci. Rep.">
        <title>A multi-omics analysis of the grapevine pathogen Lasiodiplodia theobromae reveals that temperature affects the expression of virulence- and pathogenicity-related genes.</title>
        <authorList>
            <person name="Felix C."/>
            <person name="Meneses R."/>
            <person name="Goncalves M.F.M."/>
            <person name="Tilleman L."/>
            <person name="Duarte A.S."/>
            <person name="Jorrin-Novo J.V."/>
            <person name="Van de Peer Y."/>
            <person name="Deforce D."/>
            <person name="Van Nieuwerburgh F."/>
            <person name="Esteves A.C."/>
            <person name="Alves A."/>
        </authorList>
    </citation>
    <scope>NUCLEOTIDE SEQUENCE [LARGE SCALE GENOMIC DNA]</scope>
    <source>
        <strain evidence="5 6">LA-SOL3</strain>
    </source>
</reference>
<feature type="compositionally biased region" description="Basic and acidic residues" evidence="3">
    <location>
        <begin position="284"/>
        <end position="296"/>
    </location>
</feature>
<organism evidence="5 6">
    <name type="scientific">Lasiodiplodia theobromae</name>
    <dbReference type="NCBI Taxonomy" id="45133"/>
    <lineage>
        <taxon>Eukaryota</taxon>
        <taxon>Fungi</taxon>
        <taxon>Dikarya</taxon>
        <taxon>Ascomycota</taxon>
        <taxon>Pezizomycotina</taxon>
        <taxon>Dothideomycetes</taxon>
        <taxon>Dothideomycetes incertae sedis</taxon>
        <taxon>Botryosphaeriales</taxon>
        <taxon>Botryosphaeriaceae</taxon>
        <taxon>Lasiodiplodia</taxon>
    </lineage>
</organism>
<evidence type="ECO:0000313" key="5">
    <source>
        <dbReference type="EMBL" id="KAB2570265.1"/>
    </source>
</evidence>
<evidence type="ECO:0000259" key="4">
    <source>
        <dbReference type="Pfam" id="PF01370"/>
    </source>
</evidence>
<dbReference type="Proteomes" id="UP000325902">
    <property type="component" value="Unassembled WGS sequence"/>
</dbReference>
<dbReference type="SUPFAM" id="SSF51735">
    <property type="entry name" value="NAD(P)-binding Rossmann-fold domains"/>
    <property type="match status" value="1"/>
</dbReference>
<evidence type="ECO:0000313" key="6">
    <source>
        <dbReference type="Proteomes" id="UP000325902"/>
    </source>
</evidence>
<comment type="similarity">
    <text evidence="2">Belongs to the NAD(P)-dependent epimerase/dehydratase family. Dihydroflavonol-4-reductase subfamily.</text>
</comment>
<evidence type="ECO:0000256" key="2">
    <source>
        <dbReference type="ARBA" id="ARBA00023445"/>
    </source>
</evidence>
<feature type="region of interest" description="Disordered" evidence="3">
    <location>
        <begin position="284"/>
        <end position="311"/>
    </location>
</feature>
<comment type="caution">
    <text evidence="5">The sequence shown here is derived from an EMBL/GenBank/DDBJ whole genome shotgun (WGS) entry which is preliminary data.</text>
</comment>
<dbReference type="InterPro" id="IPR050425">
    <property type="entry name" value="NAD(P)_dehydrat-like"/>
</dbReference>
<dbReference type="Gene3D" id="3.40.50.720">
    <property type="entry name" value="NAD(P)-binding Rossmann-like Domain"/>
    <property type="match status" value="1"/>
</dbReference>
<dbReference type="GO" id="GO:0016616">
    <property type="term" value="F:oxidoreductase activity, acting on the CH-OH group of donors, NAD or NADP as acceptor"/>
    <property type="evidence" value="ECO:0007669"/>
    <property type="project" value="TreeGrafter"/>
</dbReference>
<name>A0A5N5CY16_9PEZI</name>
<dbReference type="InterPro" id="IPR036291">
    <property type="entry name" value="NAD(P)-bd_dom_sf"/>
</dbReference>
<evidence type="ECO:0000256" key="1">
    <source>
        <dbReference type="ARBA" id="ARBA00023002"/>
    </source>
</evidence>
<dbReference type="OrthoDB" id="2735536at2759"/>
<keyword evidence="1" id="KW-0560">Oxidoreductase</keyword>